<sequence>MDRVTDTDTWSPTTYVDNGDVELAYDRFGERGGVPLLLMMGLAISRFWWPDGFCRALADQGFDVVRYDQRDTGASTRFSETVRRGPWNMLLGPGAGTYTAADLADDAVAVLDAVGWDRAVMFGHSLGGVAAQRVALRHPDRVRALVSCDAPPSDAVGPRALRYLRFGLVARNATKRYPEGRDGDIAASLAIAKGMASPANPCDEAAARERIERGLECGPRDMAGIGRQLRARWRGPRLREIQAPTLVLQGEDDPLIRTSAARAVAREIRGAKLVVLDGIGHDLPPVAWPAIAEQTRGLVTTSVGAHRARAVRDPRR</sequence>
<proteinExistence type="predicted"/>
<dbReference type="EMBL" id="BAABHM010000011">
    <property type="protein sequence ID" value="GAA4702074.1"/>
    <property type="molecule type" value="Genomic_DNA"/>
</dbReference>
<reference evidence="3" key="1">
    <citation type="journal article" date="2019" name="Int. J. Syst. Evol. Microbiol.">
        <title>The Global Catalogue of Microorganisms (GCM) 10K type strain sequencing project: providing services to taxonomists for standard genome sequencing and annotation.</title>
        <authorList>
            <consortium name="The Broad Institute Genomics Platform"/>
            <consortium name="The Broad Institute Genome Sequencing Center for Infectious Disease"/>
            <person name="Wu L."/>
            <person name="Ma J."/>
        </authorList>
    </citation>
    <scope>NUCLEOTIDE SEQUENCE [LARGE SCALE GENOMIC DNA]</scope>
    <source>
        <strain evidence="3">JCM 17975</strain>
    </source>
</reference>
<dbReference type="PRINTS" id="PR00111">
    <property type="entry name" value="ABHYDROLASE"/>
</dbReference>
<dbReference type="GO" id="GO:0016787">
    <property type="term" value="F:hydrolase activity"/>
    <property type="evidence" value="ECO:0007669"/>
    <property type="project" value="UniProtKB-KW"/>
</dbReference>
<organism evidence="2 3">
    <name type="scientific">Promicromonospora umidemergens</name>
    <dbReference type="NCBI Taxonomy" id="629679"/>
    <lineage>
        <taxon>Bacteria</taxon>
        <taxon>Bacillati</taxon>
        <taxon>Actinomycetota</taxon>
        <taxon>Actinomycetes</taxon>
        <taxon>Micrococcales</taxon>
        <taxon>Promicromonosporaceae</taxon>
        <taxon>Promicromonospora</taxon>
    </lineage>
</organism>
<keyword evidence="3" id="KW-1185">Reference proteome</keyword>
<gene>
    <name evidence="2" type="ORF">GCM10023198_24130</name>
</gene>
<dbReference type="Gene3D" id="3.40.50.1820">
    <property type="entry name" value="alpha/beta hydrolase"/>
    <property type="match status" value="1"/>
</dbReference>
<accession>A0ABP8X912</accession>
<dbReference type="Proteomes" id="UP001500843">
    <property type="component" value="Unassembled WGS sequence"/>
</dbReference>
<dbReference type="PANTHER" id="PTHR43433:SF5">
    <property type="entry name" value="AB HYDROLASE-1 DOMAIN-CONTAINING PROTEIN"/>
    <property type="match status" value="1"/>
</dbReference>
<dbReference type="PANTHER" id="PTHR43433">
    <property type="entry name" value="HYDROLASE, ALPHA/BETA FOLD FAMILY PROTEIN"/>
    <property type="match status" value="1"/>
</dbReference>
<evidence type="ECO:0000313" key="2">
    <source>
        <dbReference type="EMBL" id="GAA4702074.1"/>
    </source>
</evidence>
<comment type="caution">
    <text evidence="2">The sequence shown here is derived from an EMBL/GenBank/DDBJ whole genome shotgun (WGS) entry which is preliminary data.</text>
</comment>
<dbReference type="SUPFAM" id="SSF53474">
    <property type="entry name" value="alpha/beta-Hydrolases"/>
    <property type="match status" value="1"/>
</dbReference>
<dbReference type="Pfam" id="PF00561">
    <property type="entry name" value="Abhydrolase_1"/>
    <property type="match status" value="1"/>
</dbReference>
<name>A0ABP8X912_9MICO</name>
<feature type="domain" description="AB hydrolase-1" evidence="1">
    <location>
        <begin position="41"/>
        <end position="282"/>
    </location>
</feature>
<dbReference type="InterPro" id="IPR029058">
    <property type="entry name" value="AB_hydrolase_fold"/>
</dbReference>
<dbReference type="InterPro" id="IPR000073">
    <property type="entry name" value="AB_hydrolase_1"/>
</dbReference>
<evidence type="ECO:0000313" key="3">
    <source>
        <dbReference type="Proteomes" id="UP001500843"/>
    </source>
</evidence>
<dbReference type="InterPro" id="IPR050471">
    <property type="entry name" value="AB_hydrolase"/>
</dbReference>
<keyword evidence="2" id="KW-0378">Hydrolase</keyword>
<protein>
    <submittedName>
        <fullName evidence="2">Alpha/beta hydrolase</fullName>
    </submittedName>
</protein>
<evidence type="ECO:0000259" key="1">
    <source>
        <dbReference type="Pfam" id="PF00561"/>
    </source>
</evidence>